<sequence>MLDDVDIHILDLLQTETRLSNLELSQRVNLSAPATHARVKRLEQEGYIDSYTAILNQEKLGYDLLCTVFMSTGIHQTQEINELERHLSAMPEVMECYCMTGSFDYMLKTIHRSRKELEAFIRELNQLGVSQLQTSIVLREVKASTVLPLRK</sequence>
<dbReference type="InterPro" id="IPR011991">
    <property type="entry name" value="ArsR-like_HTH"/>
</dbReference>
<dbReference type="InterPro" id="IPR036390">
    <property type="entry name" value="WH_DNA-bd_sf"/>
</dbReference>
<dbReference type="InterPro" id="IPR011008">
    <property type="entry name" value="Dimeric_a/b-barrel"/>
</dbReference>
<feature type="domain" description="HTH asnC-type" evidence="4">
    <location>
        <begin position="2"/>
        <end position="63"/>
    </location>
</feature>
<dbReference type="GO" id="GO:0043200">
    <property type="term" value="P:response to amino acid"/>
    <property type="evidence" value="ECO:0007669"/>
    <property type="project" value="TreeGrafter"/>
</dbReference>
<dbReference type="Pfam" id="PF01037">
    <property type="entry name" value="AsnC_trans_reg"/>
    <property type="match status" value="1"/>
</dbReference>
<dbReference type="InterPro" id="IPR019887">
    <property type="entry name" value="Tscrpt_reg_AsnC/Lrp_C"/>
</dbReference>
<gene>
    <name evidence="5" type="ORF">SAMN05421781_0447</name>
</gene>
<accession>A0A1H2QSK3</accession>
<dbReference type="PRINTS" id="PR00033">
    <property type="entry name" value="HTHASNC"/>
</dbReference>
<proteinExistence type="predicted"/>
<dbReference type="SUPFAM" id="SSF54909">
    <property type="entry name" value="Dimeric alpha+beta barrel"/>
    <property type="match status" value="1"/>
</dbReference>
<dbReference type="Gene3D" id="3.30.70.920">
    <property type="match status" value="1"/>
</dbReference>
<keyword evidence="3" id="KW-0804">Transcription</keyword>
<dbReference type="GO" id="GO:0005829">
    <property type="term" value="C:cytosol"/>
    <property type="evidence" value="ECO:0007669"/>
    <property type="project" value="TreeGrafter"/>
</dbReference>
<dbReference type="PANTHER" id="PTHR30154">
    <property type="entry name" value="LEUCINE-RESPONSIVE REGULATORY PROTEIN"/>
    <property type="match status" value="1"/>
</dbReference>
<dbReference type="CDD" id="cd00090">
    <property type="entry name" value="HTH_ARSR"/>
    <property type="match status" value="1"/>
</dbReference>
<evidence type="ECO:0000256" key="2">
    <source>
        <dbReference type="ARBA" id="ARBA00023125"/>
    </source>
</evidence>
<reference evidence="5 6" key="1">
    <citation type="submission" date="2016-10" db="EMBL/GenBank/DDBJ databases">
        <authorList>
            <person name="de Groot N.N."/>
        </authorList>
    </citation>
    <scope>NUCLEOTIDE SEQUENCE [LARGE SCALE GENOMIC DNA]</scope>
    <source>
        <strain evidence="5 6">DSM 23126</strain>
    </source>
</reference>
<dbReference type="RefSeq" id="WP_425433773.1">
    <property type="nucleotide sequence ID" value="NZ_FNNC01000001.1"/>
</dbReference>
<name>A0A1H2QSK3_9BACI</name>
<dbReference type="Gene3D" id="1.10.10.10">
    <property type="entry name" value="Winged helix-like DNA-binding domain superfamily/Winged helix DNA-binding domain"/>
    <property type="match status" value="1"/>
</dbReference>
<dbReference type="AlphaFoldDB" id="A0A1H2QSK3"/>
<dbReference type="SUPFAM" id="SSF46785">
    <property type="entry name" value="Winged helix' DNA-binding domain"/>
    <property type="match status" value="1"/>
</dbReference>
<protein>
    <submittedName>
        <fullName evidence="5">Transcriptional regulator, AsnC family</fullName>
    </submittedName>
</protein>
<dbReference type="PROSITE" id="PS50956">
    <property type="entry name" value="HTH_ASNC_2"/>
    <property type="match status" value="1"/>
</dbReference>
<evidence type="ECO:0000259" key="4">
    <source>
        <dbReference type="PROSITE" id="PS50956"/>
    </source>
</evidence>
<dbReference type="SMART" id="SM00344">
    <property type="entry name" value="HTH_ASNC"/>
    <property type="match status" value="1"/>
</dbReference>
<dbReference type="Pfam" id="PF13412">
    <property type="entry name" value="HTH_24"/>
    <property type="match status" value="1"/>
</dbReference>
<dbReference type="EMBL" id="FNNC01000001">
    <property type="protein sequence ID" value="SDW10105.1"/>
    <property type="molecule type" value="Genomic_DNA"/>
</dbReference>
<keyword evidence="6" id="KW-1185">Reference proteome</keyword>
<evidence type="ECO:0000313" key="5">
    <source>
        <dbReference type="EMBL" id="SDW10105.1"/>
    </source>
</evidence>
<dbReference type="InterPro" id="IPR019888">
    <property type="entry name" value="Tscrpt_reg_AsnC-like"/>
</dbReference>
<evidence type="ECO:0000256" key="1">
    <source>
        <dbReference type="ARBA" id="ARBA00023015"/>
    </source>
</evidence>
<dbReference type="STRING" id="1122204.SAMN05421781_0447"/>
<dbReference type="InterPro" id="IPR019885">
    <property type="entry name" value="Tscrpt_reg_HTH_AsnC-type_CS"/>
</dbReference>
<organism evidence="5 6">
    <name type="scientific">Marinococcus luteus</name>
    <dbReference type="NCBI Taxonomy" id="1122204"/>
    <lineage>
        <taxon>Bacteria</taxon>
        <taxon>Bacillati</taxon>
        <taxon>Bacillota</taxon>
        <taxon>Bacilli</taxon>
        <taxon>Bacillales</taxon>
        <taxon>Bacillaceae</taxon>
        <taxon>Marinococcus</taxon>
    </lineage>
</organism>
<evidence type="ECO:0000256" key="3">
    <source>
        <dbReference type="ARBA" id="ARBA00023163"/>
    </source>
</evidence>
<dbReference type="Proteomes" id="UP000199488">
    <property type="component" value="Unassembled WGS sequence"/>
</dbReference>
<dbReference type="GO" id="GO:0043565">
    <property type="term" value="F:sequence-specific DNA binding"/>
    <property type="evidence" value="ECO:0007669"/>
    <property type="project" value="InterPro"/>
</dbReference>
<keyword evidence="2" id="KW-0238">DNA-binding</keyword>
<dbReference type="PANTHER" id="PTHR30154:SF34">
    <property type="entry name" value="TRANSCRIPTIONAL REGULATOR AZLB"/>
    <property type="match status" value="1"/>
</dbReference>
<dbReference type="PROSITE" id="PS00519">
    <property type="entry name" value="HTH_ASNC_1"/>
    <property type="match status" value="1"/>
</dbReference>
<keyword evidence="1" id="KW-0805">Transcription regulation</keyword>
<dbReference type="InterPro" id="IPR036388">
    <property type="entry name" value="WH-like_DNA-bd_sf"/>
</dbReference>
<dbReference type="InterPro" id="IPR000485">
    <property type="entry name" value="AsnC-type_HTH_dom"/>
</dbReference>
<evidence type="ECO:0000313" key="6">
    <source>
        <dbReference type="Proteomes" id="UP000199488"/>
    </source>
</evidence>